<dbReference type="Gene3D" id="2.40.30.10">
    <property type="entry name" value="Translation factors"/>
    <property type="match status" value="2"/>
</dbReference>
<feature type="domain" description="Tr-type G" evidence="16">
    <location>
        <begin position="15"/>
        <end position="229"/>
    </location>
</feature>
<comment type="caution">
    <text evidence="17">The sequence shown here is derived from an EMBL/GenBank/DDBJ whole genome shotgun (WGS) entry which is preliminary data.</text>
</comment>
<evidence type="ECO:0000256" key="9">
    <source>
        <dbReference type="ARBA" id="ARBA00022840"/>
    </source>
</evidence>
<dbReference type="CDD" id="cd03695">
    <property type="entry name" value="CysN_NodQ_II"/>
    <property type="match status" value="1"/>
</dbReference>
<dbReference type="InterPro" id="IPR009000">
    <property type="entry name" value="Transl_B-barrel_sf"/>
</dbReference>
<name>A0ABS4SPA3_9PROT</name>
<comment type="similarity">
    <text evidence="3">In the C-terminal section; belongs to the APS kinase family.</text>
</comment>
<evidence type="ECO:0000256" key="13">
    <source>
        <dbReference type="ARBA" id="ARBA00049370"/>
    </source>
</evidence>
<dbReference type="InterPro" id="IPR044138">
    <property type="entry name" value="CysN_II"/>
</dbReference>
<dbReference type="InterPro" id="IPR027417">
    <property type="entry name" value="P-loop_NTPase"/>
</dbReference>
<keyword evidence="8 14" id="KW-0547">Nucleotide-binding</keyword>
<evidence type="ECO:0000256" key="12">
    <source>
        <dbReference type="ARBA" id="ARBA00024872"/>
    </source>
</evidence>
<comment type="catalytic activity">
    <reaction evidence="13 14">
        <text>sulfate + ATP + H(+) = adenosine 5'-phosphosulfate + diphosphate</text>
        <dbReference type="Rhea" id="RHEA:18133"/>
        <dbReference type="ChEBI" id="CHEBI:15378"/>
        <dbReference type="ChEBI" id="CHEBI:16189"/>
        <dbReference type="ChEBI" id="CHEBI:30616"/>
        <dbReference type="ChEBI" id="CHEBI:33019"/>
        <dbReference type="ChEBI" id="CHEBI:58243"/>
        <dbReference type="EC" id="2.7.7.4"/>
    </reaction>
</comment>
<proteinExistence type="inferred from homology"/>
<dbReference type="SUPFAM" id="SSF52540">
    <property type="entry name" value="P-loop containing nucleoside triphosphate hydrolases"/>
    <property type="match status" value="2"/>
</dbReference>
<dbReference type="SUPFAM" id="SSF50447">
    <property type="entry name" value="Translation proteins"/>
    <property type="match status" value="1"/>
</dbReference>
<comment type="caution">
    <text evidence="15">Lacks conserved residue(s) required for the propagation of feature annotation.</text>
</comment>
<dbReference type="EMBL" id="JAGINP010000015">
    <property type="protein sequence ID" value="MBP2294393.1"/>
    <property type="molecule type" value="Genomic_DNA"/>
</dbReference>
<feature type="binding site" evidence="15">
    <location>
        <begin position="463"/>
        <end position="470"/>
    </location>
    <ligand>
        <name>ATP</name>
        <dbReference type="ChEBI" id="CHEBI:30616"/>
    </ligand>
</feature>
<dbReference type="Pfam" id="PF01583">
    <property type="entry name" value="APS_kinase"/>
    <property type="match status" value="1"/>
</dbReference>
<dbReference type="InterPro" id="IPR059117">
    <property type="entry name" value="APS_kinase_dom"/>
</dbReference>
<dbReference type="Pfam" id="PF00009">
    <property type="entry name" value="GTP_EFTU"/>
    <property type="match status" value="1"/>
</dbReference>
<dbReference type="InterPro" id="IPR050100">
    <property type="entry name" value="TRAFAC_GTPase_members"/>
</dbReference>
<protein>
    <recommendedName>
        <fullName evidence="14 15">Multifunctional fusion protein</fullName>
    </recommendedName>
    <domain>
        <recommendedName>
            <fullName evidence="14">Sulfate adenylyltransferase subunit 1</fullName>
            <ecNumber evidence="14">2.7.7.4</ecNumber>
        </recommendedName>
        <alternativeName>
            <fullName evidence="14">ATP-sulfurylase large subunit</fullName>
        </alternativeName>
        <alternativeName>
            <fullName evidence="14">Sulfate adenylate transferase</fullName>
            <shortName evidence="14">SAT</shortName>
        </alternativeName>
    </domain>
    <domain>
        <recommendedName>
            <fullName evidence="15">Adenylyl-sulfate kinase</fullName>
            <ecNumber evidence="15">2.7.1.25</ecNumber>
        </recommendedName>
        <alternativeName>
            <fullName evidence="15">APS kinase</fullName>
        </alternativeName>
        <alternativeName>
            <fullName evidence="15">ATP adenosine-5'-phosphosulfate 3'-phosphotransferase</fullName>
        </alternativeName>
        <alternativeName>
            <fullName evidence="15">Adenosine-5'-phosphosulfate kinase</fullName>
        </alternativeName>
    </domain>
</protein>
<evidence type="ECO:0000256" key="4">
    <source>
        <dbReference type="ARBA" id="ARBA00007237"/>
    </source>
</evidence>
<keyword evidence="18" id="KW-1185">Reference proteome</keyword>
<dbReference type="InterPro" id="IPR041757">
    <property type="entry name" value="CysN_GTP-bd"/>
</dbReference>
<evidence type="ECO:0000256" key="10">
    <source>
        <dbReference type="ARBA" id="ARBA00023134"/>
    </source>
</evidence>
<dbReference type="PROSITE" id="PS51722">
    <property type="entry name" value="G_TR_2"/>
    <property type="match status" value="1"/>
</dbReference>
<dbReference type="HAMAP" id="MF_00062">
    <property type="entry name" value="Sulf_adenylyltr_sub1"/>
    <property type="match status" value="1"/>
</dbReference>
<dbReference type="NCBIfam" id="NF003013">
    <property type="entry name" value="PRK03846.1"/>
    <property type="match status" value="1"/>
</dbReference>
<dbReference type="PANTHER" id="PTHR23115">
    <property type="entry name" value="TRANSLATION FACTOR"/>
    <property type="match status" value="1"/>
</dbReference>
<dbReference type="EC" id="2.7.1.25" evidence="15"/>
<keyword evidence="11" id="KW-0511">Multifunctional enzyme</keyword>
<feature type="binding site" evidence="14">
    <location>
        <begin position="158"/>
        <end position="161"/>
    </location>
    <ligand>
        <name>GTP</name>
        <dbReference type="ChEBI" id="CHEBI:37565"/>
    </ligand>
</feature>
<dbReference type="InterPro" id="IPR009001">
    <property type="entry name" value="Transl_elong_EF1A/Init_IF2_C"/>
</dbReference>
<evidence type="ECO:0000256" key="5">
    <source>
        <dbReference type="ARBA" id="ARBA00011760"/>
    </source>
</evidence>
<evidence type="ECO:0000256" key="8">
    <source>
        <dbReference type="ARBA" id="ARBA00022741"/>
    </source>
</evidence>
<comment type="function">
    <text evidence="14">With CysD forms the ATP sulfurylase (ATPS) that catalyzes the adenylation of sulfate producing adenosine 5'-phosphosulfate (APS) and diphosphate, the first enzymatic step in sulfur assimilation pathway. APS synthesis involves the formation of a high-energy phosphoric-sulfuric acid anhydride bond driven by GTP hydrolysis by CysN coupled to ATP hydrolysis by CysD.</text>
</comment>
<evidence type="ECO:0000256" key="1">
    <source>
        <dbReference type="ARBA" id="ARBA00001823"/>
    </source>
</evidence>
<evidence type="ECO:0000313" key="18">
    <source>
        <dbReference type="Proteomes" id="UP000781958"/>
    </source>
</evidence>
<dbReference type="InterPro" id="IPR031157">
    <property type="entry name" value="G_TR_CS"/>
</dbReference>
<dbReference type="InterPro" id="IPR002891">
    <property type="entry name" value="APS"/>
</dbReference>
<dbReference type="PROSITE" id="PS00301">
    <property type="entry name" value="G_TR_1"/>
    <property type="match status" value="1"/>
</dbReference>
<dbReference type="GO" id="GO:0004781">
    <property type="term" value="F:sulfate adenylyltransferase (ATP) activity"/>
    <property type="evidence" value="ECO:0007669"/>
    <property type="project" value="UniProtKB-EC"/>
</dbReference>
<evidence type="ECO:0000256" key="15">
    <source>
        <dbReference type="HAMAP-Rule" id="MF_00065"/>
    </source>
</evidence>
<evidence type="ECO:0000256" key="14">
    <source>
        <dbReference type="HAMAP-Rule" id="MF_00062"/>
    </source>
</evidence>
<comment type="pathway">
    <text evidence="15">Sulfur metabolism; hydrogen sulfide biosynthesis; sulfite from sulfate: step 2/3.</text>
</comment>
<keyword evidence="15" id="KW-0597">Phosphoprotein</keyword>
<comment type="catalytic activity">
    <reaction evidence="1 15">
        <text>adenosine 5'-phosphosulfate + ATP = 3'-phosphoadenylyl sulfate + ADP + H(+)</text>
        <dbReference type="Rhea" id="RHEA:24152"/>
        <dbReference type="ChEBI" id="CHEBI:15378"/>
        <dbReference type="ChEBI" id="CHEBI:30616"/>
        <dbReference type="ChEBI" id="CHEBI:58243"/>
        <dbReference type="ChEBI" id="CHEBI:58339"/>
        <dbReference type="ChEBI" id="CHEBI:456216"/>
        <dbReference type="EC" id="2.7.1.25"/>
    </reaction>
</comment>
<dbReference type="InterPro" id="IPR011779">
    <property type="entry name" value="SO4_adenylTrfase_lsu"/>
</dbReference>
<comment type="similarity">
    <text evidence="15">Belongs to the APS kinase family.</text>
</comment>
<evidence type="ECO:0000256" key="3">
    <source>
        <dbReference type="ARBA" id="ARBA00005438"/>
    </source>
</evidence>
<dbReference type="PRINTS" id="PR00315">
    <property type="entry name" value="ELONGATNFCT"/>
</dbReference>
<keyword evidence="9 14" id="KW-0067">ATP-binding</keyword>
<keyword evidence="10 14" id="KW-0342">GTP-binding</keyword>
<comment type="function">
    <text evidence="2">APS kinase catalyzes the synthesis of activated sulfate.</text>
</comment>
<comment type="subunit">
    <text evidence="5">Sulfate-activating enzymes, NodP and NodQ, may be physically associated.</text>
</comment>
<feature type="binding site" evidence="14">
    <location>
        <begin position="24"/>
        <end position="31"/>
    </location>
    <ligand>
        <name>GTP</name>
        <dbReference type="ChEBI" id="CHEBI:37565"/>
    </ligand>
</feature>
<dbReference type="InterPro" id="IPR000795">
    <property type="entry name" value="T_Tr_GTP-bd_dom"/>
</dbReference>
<gene>
    <name evidence="14" type="primary">cysN</name>
    <name evidence="15" type="synonym">cysC</name>
    <name evidence="17" type="ORF">J2851_004182</name>
</gene>
<dbReference type="SUPFAM" id="SSF50465">
    <property type="entry name" value="EF-Tu/eEF-1alpha/eIF2-gamma C-terminal domain"/>
    <property type="match status" value="1"/>
</dbReference>
<comment type="function">
    <text evidence="15">Catalyzes the synthesis of activated sulfate.</text>
</comment>
<comment type="similarity">
    <text evidence="14">Belongs to the TRAFAC class translation factor GTPase superfamily. Classic translation factor GTPase family. CysN/NodQ subfamily.</text>
</comment>
<dbReference type="Proteomes" id="UP000781958">
    <property type="component" value="Unassembled WGS sequence"/>
</dbReference>
<keyword evidence="7 14" id="KW-0548">Nucleotidyltransferase</keyword>
<dbReference type="RefSeq" id="WP_209768567.1">
    <property type="nucleotide sequence ID" value="NZ_JAGINP010000015.1"/>
</dbReference>
<evidence type="ECO:0000256" key="6">
    <source>
        <dbReference type="ARBA" id="ARBA00022679"/>
    </source>
</evidence>
<dbReference type="NCBIfam" id="NF004035">
    <property type="entry name" value="PRK05506.1"/>
    <property type="match status" value="1"/>
</dbReference>
<dbReference type="InterPro" id="IPR054696">
    <property type="entry name" value="GTP-eEF1A_C"/>
</dbReference>
<comment type="pathway">
    <text evidence="14">Sulfur metabolism; hydrogen sulfide biosynthesis; sulfite from sulfate: step 1/3.</text>
</comment>
<dbReference type="CDD" id="cd04166">
    <property type="entry name" value="CysN_ATPS"/>
    <property type="match status" value="1"/>
</dbReference>
<comment type="subunit">
    <text evidence="14">Heterodimer composed of CysD, the smaller subunit, and CysN.</text>
</comment>
<evidence type="ECO:0000256" key="11">
    <source>
        <dbReference type="ARBA" id="ARBA00023268"/>
    </source>
</evidence>
<evidence type="ECO:0000256" key="2">
    <source>
        <dbReference type="ARBA" id="ARBA00002357"/>
    </source>
</evidence>
<dbReference type="Gene3D" id="3.40.50.300">
    <property type="entry name" value="P-loop containing nucleotide triphosphate hydrolases"/>
    <property type="match status" value="2"/>
</dbReference>
<keyword evidence="6 14" id="KW-0808">Transferase</keyword>
<organism evidence="17 18">
    <name type="scientific">Azospirillum rugosum</name>
    <dbReference type="NCBI Taxonomy" id="416170"/>
    <lineage>
        <taxon>Bacteria</taxon>
        <taxon>Pseudomonadati</taxon>
        <taxon>Pseudomonadota</taxon>
        <taxon>Alphaproteobacteria</taxon>
        <taxon>Rhodospirillales</taxon>
        <taxon>Azospirillaceae</taxon>
        <taxon>Azospirillum</taxon>
    </lineage>
</organism>
<dbReference type="InterPro" id="IPR044139">
    <property type="entry name" value="CysN_NoDQ_III"/>
</dbReference>
<evidence type="ECO:0000256" key="7">
    <source>
        <dbReference type="ARBA" id="ARBA00022695"/>
    </source>
</evidence>
<dbReference type="CDD" id="cd04095">
    <property type="entry name" value="CysN_NoDQ_III"/>
    <property type="match status" value="1"/>
</dbReference>
<dbReference type="GO" id="GO:0004020">
    <property type="term" value="F:adenylylsulfate kinase activity"/>
    <property type="evidence" value="ECO:0007669"/>
    <property type="project" value="UniProtKB-EC"/>
</dbReference>
<dbReference type="CDD" id="cd02027">
    <property type="entry name" value="APSK"/>
    <property type="match status" value="1"/>
</dbReference>
<dbReference type="HAMAP" id="MF_00065">
    <property type="entry name" value="Adenylyl_sulf_kinase"/>
    <property type="match status" value="1"/>
</dbReference>
<reference evidence="17 18" key="1">
    <citation type="submission" date="2021-03" db="EMBL/GenBank/DDBJ databases">
        <title>Genomic Encyclopedia of Type Strains, Phase III (KMG-III): the genomes of soil and plant-associated and newly described type strains.</title>
        <authorList>
            <person name="Whitman W."/>
        </authorList>
    </citation>
    <scope>NUCLEOTIDE SEQUENCE [LARGE SCALE GENOMIC DNA]</scope>
    <source>
        <strain evidence="17 18">IMMIB AFH-6</strain>
    </source>
</reference>
<evidence type="ECO:0000259" key="16">
    <source>
        <dbReference type="PROSITE" id="PS51722"/>
    </source>
</evidence>
<dbReference type="Pfam" id="PF22594">
    <property type="entry name" value="GTP-eEF1A_C"/>
    <property type="match status" value="1"/>
</dbReference>
<evidence type="ECO:0000313" key="17">
    <source>
        <dbReference type="EMBL" id="MBP2294393.1"/>
    </source>
</evidence>
<keyword evidence="15" id="KW-0418">Kinase</keyword>
<dbReference type="NCBIfam" id="TIGR02034">
    <property type="entry name" value="CysN"/>
    <property type="match status" value="1"/>
</dbReference>
<sequence length="638" mass="68311">MTAGSNSAAAPIPERGLLRFLTCGSVDDGKSTLIGRLLHDAGLVPDDQLAQARRDSRGRADEEGGIDFSLLVDGLEAEREQGITIDVAHRFFATDRRSFIVADAPGHEQYTRNMATAASNAALAVLLVDARKGLLTQTRRHAVVCSLMGIRHVVLAVNKMDLVGFDEAVFAAIARDFAAFAAPLGFAAVTAIPLSARRGDNVVRRSVAMPWHQGPALLEHLETAAVEGEGADGAAGPLRFLVEWVNRPDPDFRGLSGTVLSGHLAPGDAVAVWPSGRRARVARIVTFDGDVPLARAGDAVTVTLEEAVDAARGDLLSGPEEGPEVADQFAAHLLWMAEEPLIPGRSYLLRAGARWVPATVTALRHAVNVESLEHTAAATLVMNAVGLCNLSTAAPIAFDAYAANRHTGSFILVDRFSNRTVGAGMILHPLRRAANLHRQELAVSSAERAAAKRQRPAVLWFTGLSGAGKSTVANRVERRLHALGHHTMMLDGDNVRLGLNRDLGFTDADRVENIRRVGEVAKLMTEAGLIVLCAFIAPFRAEREALRALFPDGLFLEVFVDTPLEECVRRDPKGLYAKARSGALRNFTGVDSPYERPDAPDLRLDTTAEDADALALRVVEDLRARGILDDIPGGIPGA</sequence>
<feature type="binding site" evidence="14">
    <location>
        <begin position="103"/>
        <end position="107"/>
    </location>
    <ligand>
        <name>GTP</name>
        <dbReference type="ChEBI" id="CHEBI:37565"/>
    </ligand>
</feature>
<comment type="similarity">
    <text evidence="4">In the N-terminal section; belongs to the TRAFAC class translation factor GTPase superfamily. Classic translation factor GTPase family. CysN/NodQ subfamily.</text>
</comment>
<accession>A0ABS4SPA3</accession>
<dbReference type="EC" id="2.7.7.4" evidence="14"/>
<comment type="function">
    <text evidence="12">Proposed to provide activated sulfate for transfer to Nod factor. ATP sulfurylase may be the GTPase, regulating ATP sulfurylase activity.</text>
</comment>
<dbReference type="NCBIfam" id="TIGR00455">
    <property type="entry name" value="apsK"/>
    <property type="match status" value="1"/>
</dbReference>